<accession>A0ABX2EQA0</accession>
<dbReference type="InterPro" id="IPR000719">
    <property type="entry name" value="Prot_kinase_dom"/>
</dbReference>
<dbReference type="EMBL" id="JABRWJ010000009">
    <property type="protein sequence ID" value="NRF70717.1"/>
    <property type="molecule type" value="Genomic_DNA"/>
</dbReference>
<sequence length="553" mass="59005">MSRPDPLALPADGGAPPGHRLGCFELQGVARRDADDVVYRAWDHELRIAVAIKEHFPLALARRQADGYVVPLDGRSAEEFRRRLEAFVDEARLLARCDHPSLVRVSHLLRAHRTAYRVMPWHGGRPLLDVRRDMPHPPDEAALRRLLSNLLGALEAFQRIGAVHGGVNPSRILLDNEGRVLLLGPVMHRRSGTGDHVDPPANSLAGSFLAPEQRLAVGERRAGPWTDFFALSRVARFHITRMLPPQVDEPAPEPLAATVEKLYFDTPGVRYGERFLRALDAAASPVIDERPQSAAEFREWLDRGTPRLAVRSASAATAPPDIMPPMPAAAAAADPQPAADAPSDEAAVDPETADLIRRVLDAIPERSGSPPAARAAAASEDGLADPPPKSPRRRRFAGSSLLTAVALLGVLAAIAWQGPRSPAGSAEQLAVALESAGSTPAATVEAPPETAPPGETVAAQAAGPAATKPEAVARTVATTGSSAASAVGPAGSRGSRLTESKVRPAKVAATSPRAVCAERSDFARLRCVEQQCAKARWKHHRQCMRFQMADRAG</sequence>
<dbReference type="SMART" id="SM00220">
    <property type="entry name" value="S_TKc"/>
    <property type="match status" value="1"/>
</dbReference>
<protein>
    <recommendedName>
        <fullName evidence="2">Protein kinase domain-containing protein</fullName>
    </recommendedName>
</protein>
<dbReference type="RefSeq" id="WP_173130393.1">
    <property type="nucleotide sequence ID" value="NZ_JABRWJ010000009.1"/>
</dbReference>
<dbReference type="Proteomes" id="UP000737171">
    <property type="component" value="Unassembled WGS sequence"/>
</dbReference>
<dbReference type="Gene3D" id="3.30.200.20">
    <property type="entry name" value="Phosphorylase Kinase, domain 1"/>
    <property type="match status" value="1"/>
</dbReference>
<feature type="compositionally biased region" description="Low complexity" evidence="1">
    <location>
        <begin position="328"/>
        <end position="341"/>
    </location>
</feature>
<feature type="region of interest" description="Disordered" evidence="1">
    <location>
        <begin position="480"/>
        <end position="505"/>
    </location>
</feature>
<feature type="domain" description="Protein kinase" evidence="2">
    <location>
        <begin position="24"/>
        <end position="383"/>
    </location>
</feature>
<feature type="compositionally biased region" description="Low complexity" evidence="1">
    <location>
        <begin position="365"/>
        <end position="381"/>
    </location>
</feature>
<keyword evidence="4" id="KW-1185">Reference proteome</keyword>
<comment type="caution">
    <text evidence="3">The sequence shown here is derived from an EMBL/GenBank/DDBJ whole genome shotgun (WGS) entry which is preliminary data.</text>
</comment>
<dbReference type="Gene3D" id="1.10.510.10">
    <property type="entry name" value="Transferase(Phosphotransferase) domain 1"/>
    <property type="match status" value="1"/>
</dbReference>
<evidence type="ECO:0000313" key="3">
    <source>
        <dbReference type="EMBL" id="NRF70717.1"/>
    </source>
</evidence>
<gene>
    <name evidence="3" type="ORF">HLB44_27295</name>
</gene>
<name>A0ABX2EQA0_9BURK</name>
<evidence type="ECO:0000313" key="4">
    <source>
        <dbReference type="Proteomes" id="UP000737171"/>
    </source>
</evidence>
<reference evidence="3 4" key="1">
    <citation type="submission" date="2020-05" db="EMBL/GenBank/DDBJ databases">
        <title>Aquincola sp. isolate from soil.</title>
        <authorList>
            <person name="Han J."/>
            <person name="Kim D.-U."/>
        </authorList>
    </citation>
    <scope>NUCLEOTIDE SEQUENCE [LARGE SCALE GENOMIC DNA]</scope>
    <source>
        <strain evidence="3 4">S2</strain>
    </source>
</reference>
<organism evidence="3 4">
    <name type="scientific">Pseudaquabacterium terrae</name>
    <dbReference type="NCBI Taxonomy" id="2732868"/>
    <lineage>
        <taxon>Bacteria</taxon>
        <taxon>Pseudomonadati</taxon>
        <taxon>Pseudomonadota</taxon>
        <taxon>Betaproteobacteria</taxon>
        <taxon>Burkholderiales</taxon>
        <taxon>Sphaerotilaceae</taxon>
        <taxon>Pseudaquabacterium</taxon>
    </lineage>
</organism>
<dbReference type="PROSITE" id="PS50011">
    <property type="entry name" value="PROTEIN_KINASE_DOM"/>
    <property type="match status" value="1"/>
</dbReference>
<feature type="region of interest" description="Disordered" evidence="1">
    <location>
        <begin position="311"/>
        <end position="349"/>
    </location>
</feature>
<feature type="region of interest" description="Disordered" evidence="1">
    <location>
        <begin position="363"/>
        <end position="394"/>
    </location>
</feature>
<dbReference type="SUPFAM" id="SSF56112">
    <property type="entry name" value="Protein kinase-like (PK-like)"/>
    <property type="match status" value="1"/>
</dbReference>
<evidence type="ECO:0000259" key="2">
    <source>
        <dbReference type="PROSITE" id="PS50011"/>
    </source>
</evidence>
<dbReference type="InterPro" id="IPR011009">
    <property type="entry name" value="Kinase-like_dom_sf"/>
</dbReference>
<proteinExistence type="predicted"/>
<evidence type="ECO:0000256" key="1">
    <source>
        <dbReference type="SAM" id="MobiDB-lite"/>
    </source>
</evidence>
<feature type="compositionally biased region" description="Low complexity" evidence="1">
    <location>
        <begin position="480"/>
        <end position="495"/>
    </location>
</feature>